<gene>
    <name evidence="3" type="ORF">IAR55_002675</name>
</gene>
<dbReference type="RefSeq" id="XP_066803289.1">
    <property type="nucleotide sequence ID" value="XM_066945788.1"/>
</dbReference>
<dbReference type="AlphaFoldDB" id="A0AAW0YPK0"/>
<feature type="region of interest" description="Disordered" evidence="1">
    <location>
        <begin position="82"/>
        <end position="121"/>
    </location>
</feature>
<dbReference type="KEGG" id="kne:92179933"/>
<organism evidence="3 4">
    <name type="scientific">Kwoniella newhampshirensis</name>
    <dbReference type="NCBI Taxonomy" id="1651941"/>
    <lineage>
        <taxon>Eukaryota</taxon>
        <taxon>Fungi</taxon>
        <taxon>Dikarya</taxon>
        <taxon>Basidiomycota</taxon>
        <taxon>Agaricomycotina</taxon>
        <taxon>Tremellomycetes</taxon>
        <taxon>Tremellales</taxon>
        <taxon>Cryptococcaceae</taxon>
        <taxon>Kwoniella</taxon>
    </lineage>
</organism>
<comment type="caution">
    <text evidence="3">The sequence shown here is derived from an EMBL/GenBank/DDBJ whole genome shotgun (WGS) entry which is preliminary data.</text>
</comment>
<proteinExistence type="predicted"/>
<dbReference type="GeneID" id="92179933"/>
<evidence type="ECO:0000256" key="1">
    <source>
        <dbReference type="SAM" id="MobiDB-lite"/>
    </source>
</evidence>
<feature type="region of interest" description="Disordered" evidence="1">
    <location>
        <begin position="135"/>
        <end position="201"/>
    </location>
</feature>
<evidence type="ECO:0000313" key="4">
    <source>
        <dbReference type="Proteomes" id="UP001388673"/>
    </source>
</evidence>
<feature type="compositionally biased region" description="Basic and acidic residues" evidence="1">
    <location>
        <begin position="146"/>
        <end position="174"/>
    </location>
</feature>
<keyword evidence="4" id="KW-1185">Reference proteome</keyword>
<dbReference type="Proteomes" id="UP001388673">
    <property type="component" value="Unassembled WGS sequence"/>
</dbReference>
<feature type="compositionally biased region" description="Basic and acidic residues" evidence="1">
    <location>
        <begin position="93"/>
        <end position="105"/>
    </location>
</feature>
<feature type="signal peptide" evidence="2">
    <location>
        <begin position="1"/>
        <end position="20"/>
    </location>
</feature>
<accession>A0AAW0YPK0</accession>
<protein>
    <submittedName>
        <fullName evidence="3">Uncharacterized protein</fullName>
    </submittedName>
</protein>
<name>A0AAW0YPK0_9TREE</name>
<dbReference type="EMBL" id="JBCAWK010000005">
    <property type="protein sequence ID" value="KAK8858448.1"/>
    <property type="molecule type" value="Genomic_DNA"/>
</dbReference>
<feature type="chain" id="PRO_5043687866" evidence="2">
    <location>
        <begin position="21"/>
        <end position="201"/>
    </location>
</feature>
<sequence>MLTIPLILSILGLATQLSEALPVHQHRQRHPRWTIDSALEVVPASGLANQISWKGASERPGSISLLQDELDVEEEIKITTTAEGMSDAEEDESLNHENTRMKELEWSTSDPRPPPVDSSAEYDTDVLTIEELLQYLEDTEGSGPSDDDRLPLLEAEKDETKELKDTEDWFKWLDGEDEEPDWSTAPGDEQPEDMARSVLAG</sequence>
<evidence type="ECO:0000256" key="2">
    <source>
        <dbReference type="SAM" id="SignalP"/>
    </source>
</evidence>
<reference evidence="3 4" key="1">
    <citation type="journal article" date="2024" name="bioRxiv">
        <title>Comparative genomics of Cryptococcus and Kwoniella reveals pathogenesis evolution and contrasting karyotype dynamics via intercentromeric recombination or chromosome fusion.</title>
        <authorList>
            <person name="Coelho M.A."/>
            <person name="David-Palma M."/>
            <person name="Shea T."/>
            <person name="Bowers K."/>
            <person name="McGinley-Smith S."/>
            <person name="Mohammad A.W."/>
            <person name="Gnirke A."/>
            <person name="Yurkov A.M."/>
            <person name="Nowrousian M."/>
            <person name="Sun S."/>
            <person name="Cuomo C.A."/>
            <person name="Heitman J."/>
        </authorList>
    </citation>
    <scope>NUCLEOTIDE SEQUENCE [LARGE SCALE GENOMIC DNA]</scope>
    <source>
        <strain evidence="3 4">CBS 13917</strain>
    </source>
</reference>
<keyword evidence="2" id="KW-0732">Signal</keyword>
<evidence type="ECO:0000313" key="3">
    <source>
        <dbReference type="EMBL" id="KAK8858448.1"/>
    </source>
</evidence>